<dbReference type="InterPro" id="IPR019850">
    <property type="entry name" value="GldD-like"/>
</dbReference>
<dbReference type="Proteomes" id="UP000013909">
    <property type="component" value="Unassembled WGS sequence"/>
</dbReference>
<name>R7ZNU3_9BACT</name>
<dbReference type="EMBL" id="AQHR01000099">
    <property type="protein sequence ID" value="EON75694.1"/>
    <property type="molecule type" value="Genomic_DNA"/>
</dbReference>
<proteinExistence type="predicted"/>
<protein>
    <submittedName>
        <fullName evidence="1">GldD</fullName>
    </submittedName>
</protein>
<dbReference type="Pfam" id="PF25593">
    <property type="entry name" value="GldD_lipo"/>
    <property type="match status" value="1"/>
</dbReference>
<dbReference type="STRING" id="1232681.ADIS_3844"/>
<organism evidence="1 2">
    <name type="scientific">Lunatimonas lonarensis</name>
    <dbReference type="NCBI Taxonomy" id="1232681"/>
    <lineage>
        <taxon>Bacteria</taxon>
        <taxon>Pseudomonadati</taxon>
        <taxon>Bacteroidota</taxon>
        <taxon>Cytophagia</taxon>
        <taxon>Cytophagales</taxon>
        <taxon>Cyclobacteriaceae</taxon>
    </lineage>
</organism>
<accession>R7ZNU3</accession>
<dbReference type="PATRIC" id="fig|1288963.3.peg.3835"/>
<evidence type="ECO:0000313" key="2">
    <source>
        <dbReference type="Proteomes" id="UP000013909"/>
    </source>
</evidence>
<evidence type="ECO:0000313" key="1">
    <source>
        <dbReference type="EMBL" id="EON75694.1"/>
    </source>
</evidence>
<dbReference type="AlphaFoldDB" id="R7ZNU3"/>
<keyword evidence="2" id="KW-1185">Reference proteome</keyword>
<reference evidence="1 2" key="1">
    <citation type="submission" date="2013-02" db="EMBL/GenBank/DDBJ databases">
        <title>A novel strain isolated from Lonar lake, Maharashtra, India.</title>
        <authorList>
            <person name="Singh A."/>
        </authorList>
    </citation>
    <scope>NUCLEOTIDE SEQUENCE [LARGE SCALE GENOMIC DNA]</scope>
    <source>
        <strain evidence="1 2">AK24</strain>
    </source>
</reference>
<sequence>MPKPKGFNRIDLPDPAFAVLEGAFPYSFEHSKYARVEPDTFNPNEKTWINLHYPEWEARVHLTYKPVDGQRSTLKAYLDDALSLTSKHQIKAYGIDEMVVRNPAGLTGLVAELSGEVPTQFQFFVTDSTSHFLRGALYFNTAVRNDSLAPIIEFIKADVMHLINTLEFESQRLSHLSK</sequence>
<gene>
    <name evidence="1" type="ORF">ADIS_3844</name>
</gene>
<comment type="caution">
    <text evidence="1">The sequence shown here is derived from an EMBL/GenBank/DDBJ whole genome shotgun (WGS) entry which is preliminary data.</text>
</comment>